<dbReference type="GO" id="GO:0006520">
    <property type="term" value="P:amino acid metabolic process"/>
    <property type="evidence" value="ECO:0007669"/>
    <property type="project" value="InterPro"/>
</dbReference>
<comment type="caution">
    <text evidence="9">The sequence shown here is derived from an EMBL/GenBank/DDBJ whole genome shotgun (WGS) entry which is preliminary data.</text>
</comment>
<dbReference type="InterPro" id="IPR015422">
    <property type="entry name" value="PyrdxlP-dep_Trfase_small"/>
</dbReference>
<dbReference type="RefSeq" id="WP_182893865.1">
    <property type="nucleotide sequence ID" value="NZ_JACGZW010000009.1"/>
</dbReference>
<dbReference type="InterPro" id="IPR010977">
    <property type="entry name" value="Aromatic_deC"/>
</dbReference>
<dbReference type="GO" id="GO:0004058">
    <property type="term" value="F:aromatic-L-amino-acid decarboxylase activity"/>
    <property type="evidence" value="ECO:0007669"/>
    <property type="project" value="UniProtKB-ARBA"/>
</dbReference>
<dbReference type="PROSITE" id="PS00392">
    <property type="entry name" value="DDC_GAD_HDC_YDC"/>
    <property type="match status" value="1"/>
</dbReference>
<dbReference type="InterPro" id="IPR002129">
    <property type="entry name" value="PyrdxlP-dep_de-COase"/>
</dbReference>
<sequence>MDGSSLILNSAERTRAAELLARFTDGYENSLTSRPIAPDADRETLTKLLTEPFPEEGLGVEAFFADVVDRIVPYTTTIAHPRFLAYVQGPSNGIGAYAEAIAAVLNQNCNLWQISPAANVIERSVMDWLASLFALGPASGGILTSGGSGATKDAITTAIADRRPDFRERGLQENRAPLVLYTSDEAHRSVVKAAALLGIGLDNVRTIPTDAHFQLRVDLLARAIAEDRAAGKEPFCVVATAGTVTTGSIDPITPIADLCEKENLWLHVDGAYGALFILADSPRDALLPLSRADSVTLDPHKLLFAPLEAGALLVKDMAKLRAAFAFSKSSSYLTAIDDAHLLDYMDHGPQLSRSFKALKVWAALRTFGVGAFRTVTERCLTLAARLGTHISAAPGLELMNPVTLTAVCIRMPGRNAEAHANLLARLHEEGTAMLGPAKVNGHPCVRACVTNHRTTEADIDLLANRLTALAAL</sequence>
<keyword evidence="6 8" id="KW-0456">Lyase</keyword>
<keyword evidence="10" id="KW-1185">Reference proteome</keyword>
<evidence type="ECO:0000313" key="10">
    <source>
        <dbReference type="Proteomes" id="UP000526734"/>
    </source>
</evidence>
<dbReference type="InterPro" id="IPR015421">
    <property type="entry name" value="PyrdxlP-dep_Trfase_major"/>
</dbReference>
<dbReference type="SUPFAM" id="SSF53383">
    <property type="entry name" value="PLP-dependent transferases"/>
    <property type="match status" value="1"/>
</dbReference>
<gene>
    <name evidence="9" type="ORF">H4281_27910</name>
</gene>
<keyword evidence="4 7" id="KW-0663">Pyridoxal phosphate</keyword>
<dbReference type="InterPro" id="IPR021115">
    <property type="entry name" value="Pyridoxal-P_BS"/>
</dbReference>
<name>A0A7W3W1B5_9PSEU</name>
<dbReference type="GO" id="GO:0019752">
    <property type="term" value="P:carboxylic acid metabolic process"/>
    <property type="evidence" value="ECO:0007669"/>
    <property type="project" value="InterPro"/>
</dbReference>
<evidence type="ECO:0000256" key="8">
    <source>
        <dbReference type="RuleBase" id="RU000382"/>
    </source>
</evidence>
<organism evidence="9 10">
    <name type="scientific">Amycolatopsis dendrobii</name>
    <dbReference type="NCBI Taxonomy" id="2760662"/>
    <lineage>
        <taxon>Bacteria</taxon>
        <taxon>Bacillati</taxon>
        <taxon>Actinomycetota</taxon>
        <taxon>Actinomycetes</taxon>
        <taxon>Pseudonocardiales</taxon>
        <taxon>Pseudonocardiaceae</taxon>
        <taxon>Amycolatopsis</taxon>
    </lineage>
</organism>
<dbReference type="PANTHER" id="PTHR11999:SF70">
    <property type="entry name" value="MIP05841P"/>
    <property type="match status" value="1"/>
</dbReference>
<dbReference type="Gene3D" id="3.90.1150.10">
    <property type="entry name" value="Aspartate Aminotransferase, domain 1"/>
    <property type="match status" value="1"/>
</dbReference>
<evidence type="ECO:0000256" key="6">
    <source>
        <dbReference type="ARBA" id="ARBA00023239"/>
    </source>
</evidence>
<evidence type="ECO:0000256" key="7">
    <source>
        <dbReference type="PIRSR" id="PIRSR602129-50"/>
    </source>
</evidence>
<dbReference type="EMBL" id="JACGZW010000009">
    <property type="protein sequence ID" value="MBB1156991.1"/>
    <property type="molecule type" value="Genomic_DNA"/>
</dbReference>
<evidence type="ECO:0000256" key="2">
    <source>
        <dbReference type="ARBA" id="ARBA00009533"/>
    </source>
</evidence>
<dbReference type="AlphaFoldDB" id="A0A7W3W1B5"/>
<dbReference type="PRINTS" id="PR00800">
    <property type="entry name" value="YHDCRBOXLASE"/>
</dbReference>
<dbReference type="PANTHER" id="PTHR11999">
    <property type="entry name" value="GROUP II PYRIDOXAL-5-PHOSPHATE DECARBOXYLASE"/>
    <property type="match status" value="1"/>
</dbReference>
<dbReference type="Gene3D" id="3.40.640.10">
    <property type="entry name" value="Type I PLP-dependent aspartate aminotransferase-like (Major domain)"/>
    <property type="match status" value="1"/>
</dbReference>
<reference evidence="9 10" key="1">
    <citation type="submission" date="2020-08" db="EMBL/GenBank/DDBJ databases">
        <title>Amycolatopsis sp. nov. DR6-1 isolated from Dendrobium heterocarpum.</title>
        <authorList>
            <person name="Tedsree N."/>
            <person name="Kuncharoen N."/>
            <person name="Likhitwitayawuid K."/>
            <person name="Tanasupawat S."/>
        </authorList>
    </citation>
    <scope>NUCLEOTIDE SEQUENCE [LARGE SCALE GENOMIC DNA]</scope>
    <source>
        <strain evidence="9 10">DR6-1</strain>
    </source>
</reference>
<dbReference type="Gene3D" id="1.20.1340.10">
    <property type="entry name" value="dopa decarboxylase, N-terminal domain"/>
    <property type="match status" value="1"/>
</dbReference>
<evidence type="ECO:0000313" key="9">
    <source>
        <dbReference type="EMBL" id="MBB1156991.1"/>
    </source>
</evidence>
<comment type="similarity">
    <text evidence="2 8">Belongs to the group II decarboxylase family.</text>
</comment>
<dbReference type="Pfam" id="PF00282">
    <property type="entry name" value="Pyridoxal_deC"/>
    <property type="match status" value="1"/>
</dbReference>
<accession>A0A7W3W1B5</accession>
<evidence type="ECO:0000256" key="4">
    <source>
        <dbReference type="ARBA" id="ARBA00022898"/>
    </source>
</evidence>
<dbReference type="Proteomes" id="UP000526734">
    <property type="component" value="Unassembled WGS sequence"/>
</dbReference>
<evidence type="ECO:0000256" key="5">
    <source>
        <dbReference type="ARBA" id="ARBA00023194"/>
    </source>
</evidence>
<dbReference type="InterPro" id="IPR015424">
    <property type="entry name" value="PyrdxlP-dep_Trfase"/>
</dbReference>
<evidence type="ECO:0000256" key="3">
    <source>
        <dbReference type="ARBA" id="ARBA00022793"/>
    </source>
</evidence>
<dbReference type="GO" id="GO:0030170">
    <property type="term" value="F:pyridoxal phosphate binding"/>
    <property type="evidence" value="ECO:0007669"/>
    <property type="project" value="InterPro"/>
</dbReference>
<keyword evidence="3" id="KW-0210">Decarboxylase</keyword>
<keyword evidence="5" id="KW-0045">Antibiotic biosynthesis</keyword>
<proteinExistence type="inferred from homology"/>
<evidence type="ECO:0000256" key="1">
    <source>
        <dbReference type="ARBA" id="ARBA00001933"/>
    </source>
</evidence>
<feature type="modified residue" description="N6-(pyridoxal phosphate)lysine" evidence="7">
    <location>
        <position position="301"/>
    </location>
</feature>
<protein>
    <submittedName>
        <fullName evidence="9">Amino acid decarboxylase</fullName>
    </submittedName>
</protein>
<dbReference type="GO" id="GO:0017000">
    <property type="term" value="P:antibiotic biosynthetic process"/>
    <property type="evidence" value="ECO:0007669"/>
    <property type="project" value="UniProtKB-KW"/>
</dbReference>
<comment type="cofactor">
    <cofactor evidence="1 7 8">
        <name>pyridoxal 5'-phosphate</name>
        <dbReference type="ChEBI" id="CHEBI:597326"/>
    </cofactor>
</comment>